<dbReference type="Pfam" id="PF11947">
    <property type="entry name" value="DUF3464"/>
    <property type="match status" value="1"/>
</dbReference>
<reference evidence="3 4" key="1">
    <citation type="journal article" date="2021" name="Commun. Biol.">
        <title>The genome of Shorea leprosula (Dipterocarpaceae) highlights the ecological relevance of drought in aseasonal tropical rainforests.</title>
        <authorList>
            <person name="Ng K.K.S."/>
            <person name="Kobayashi M.J."/>
            <person name="Fawcett J.A."/>
            <person name="Hatakeyama M."/>
            <person name="Paape T."/>
            <person name="Ng C.H."/>
            <person name="Ang C.C."/>
            <person name="Tnah L.H."/>
            <person name="Lee C.T."/>
            <person name="Nishiyama T."/>
            <person name="Sese J."/>
            <person name="O'Brien M.J."/>
            <person name="Copetti D."/>
            <person name="Mohd Noor M.I."/>
            <person name="Ong R.C."/>
            <person name="Putra M."/>
            <person name="Sireger I.Z."/>
            <person name="Indrioko S."/>
            <person name="Kosugi Y."/>
            <person name="Izuno A."/>
            <person name="Isagi Y."/>
            <person name="Lee S.L."/>
            <person name="Shimizu K.K."/>
        </authorList>
    </citation>
    <scope>NUCLEOTIDE SEQUENCE [LARGE SCALE GENOMIC DNA]</scope>
    <source>
        <strain evidence="3">214</strain>
    </source>
</reference>
<proteinExistence type="predicted"/>
<dbReference type="PANTHER" id="PTHR34575">
    <property type="entry name" value="PROTEIN PAM68, CHLOROPLASTIC"/>
    <property type="match status" value="1"/>
</dbReference>
<dbReference type="Proteomes" id="UP001054252">
    <property type="component" value="Unassembled WGS sequence"/>
</dbReference>
<accession>A0AAV5L363</accession>
<protein>
    <submittedName>
        <fullName evidence="3">Uncharacterized protein</fullName>
    </submittedName>
</protein>
<dbReference type="EMBL" id="BPVZ01000090">
    <property type="protein sequence ID" value="GKV31227.1"/>
    <property type="molecule type" value="Genomic_DNA"/>
</dbReference>
<evidence type="ECO:0000256" key="1">
    <source>
        <dbReference type="SAM" id="MobiDB-lite"/>
    </source>
</evidence>
<evidence type="ECO:0000313" key="3">
    <source>
        <dbReference type="EMBL" id="GKV31227.1"/>
    </source>
</evidence>
<feature type="transmembrane region" description="Helical" evidence="2">
    <location>
        <begin position="120"/>
        <end position="143"/>
    </location>
</feature>
<name>A0AAV5L363_9ROSI</name>
<dbReference type="InterPro" id="IPR021855">
    <property type="entry name" value="PAM68-like"/>
</dbReference>
<dbReference type="PANTHER" id="PTHR34575:SF6">
    <property type="entry name" value="EXPRESSED PROTEIN"/>
    <property type="match status" value="1"/>
</dbReference>
<feature type="region of interest" description="Disordered" evidence="1">
    <location>
        <begin position="46"/>
        <end position="75"/>
    </location>
</feature>
<keyword evidence="2" id="KW-1133">Transmembrane helix</keyword>
<feature type="transmembrane region" description="Helical" evidence="2">
    <location>
        <begin position="87"/>
        <end position="108"/>
    </location>
</feature>
<evidence type="ECO:0000313" key="4">
    <source>
        <dbReference type="Proteomes" id="UP001054252"/>
    </source>
</evidence>
<organism evidence="3 4">
    <name type="scientific">Rubroshorea leprosula</name>
    <dbReference type="NCBI Taxonomy" id="152421"/>
    <lineage>
        <taxon>Eukaryota</taxon>
        <taxon>Viridiplantae</taxon>
        <taxon>Streptophyta</taxon>
        <taxon>Embryophyta</taxon>
        <taxon>Tracheophyta</taxon>
        <taxon>Spermatophyta</taxon>
        <taxon>Magnoliopsida</taxon>
        <taxon>eudicotyledons</taxon>
        <taxon>Gunneridae</taxon>
        <taxon>Pentapetalae</taxon>
        <taxon>rosids</taxon>
        <taxon>malvids</taxon>
        <taxon>Malvales</taxon>
        <taxon>Dipterocarpaceae</taxon>
        <taxon>Rubroshorea</taxon>
    </lineage>
</organism>
<keyword evidence="2" id="KW-0472">Membrane</keyword>
<comment type="caution">
    <text evidence="3">The sequence shown here is derived from an EMBL/GenBank/DDBJ whole genome shotgun (WGS) entry which is preliminary data.</text>
</comment>
<evidence type="ECO:0000256" key="2">
    <source>
        <dbReference type="SAM" id="Phobius"/>
    </source>
</evidence>
<dbReference type="AlphaFoldDB" id="A0AAV5L363"/>
<sequence length="175" mass="19201">MKALLCSPSSPVFLRNPPPCNPRTPPILPTAIQNLRRPSNSPWQLQANAKGFSGSRSGGPKQRAVDRNPNNNEDDEQIPMVVFKRMIARILVSVGLPLAVGLAFLKYFGAAKEQGWDVPLWLPFSTTLITFAASTLGVAYGALSSSWDPERAGSVLGLEEAQENWVEIWKEENND</sequence>
<keyword evidence="4" id="KW-1185">Reference proteome</keyword>
<gene>
    <name evidence="3" type="ORF">SLEP1_g39939</name>
</gene>
<keyword evidence="2" id="KW-0812">Transmembrane</keyword>